<reference evidence="1" key="1">
    <citation type="submission" date="2022-04" db="EMBL/GenBank/DDBJ databases">
        <title>Jade perch genome.</title>
        <authorList>
            <person name="Chao B."/>
        </authorList>
    </citation>
    <scope>NUCLEOTIDE SEQUENCE</scope>
    <source>
        <strain evidence="1">CB-2022</strain>
    </source>
</reference>
<accession>A0ACB8X2R3</accession>
<dbReference type="Proteomes" id="UP000831701">
    <property type="component" value="Chromosome 3"/>
</dbReference>
<evidence type="ECO:0000313" key="1">
    <source>
        <dbReference type="EMBL" id="KAI3374170.1"/>
    </source>
</evidence>
<dbReference type="EMBL" id="CM041533">
    <property type="protein sequence ID" value="KAI3374170.1"/>
    <property type="molecule type" value="Genomic_DNA"/>
</dbReference>
<proteinExistence type="predicted"/>
<organism evidence="1 2">
    <name type="scientific">Scortum barcoo</name>
    <name type="common">barcoo grunter</name>
    <dbReference type="NCBI Taxonomy" id="214431"/>
    <lineage>
        <taxon>Eukaryota</taxon>
        <taxon>Metazoa</taxon>
        <taxon>Chordata</taxon>
        <taxon>Craniata</taxon>
        <taxon>Vertebrata</taxon>
        <taxon>Euteleostomi</taxon>
        <taxon>Actinopterygii</taxon>
        <taxon>Neopterygii</taxon>
        <taxon>Teleostei</taxon>
        <taxon>Neoteleostei</taxon>
        <taxon>Acanthomorphata</taxon>
        <taxon>Eupercaria</taxon>
        <taxon>Centrarchiformes</taxon>
        <taxon>Terapontoidei</taxon>
        <taxon>Terapontidae</taxon>
        <taxon>Scortum</taxon>
    </lineage>
</organism>
<name>A0ACB8X2R3_9TELE</name>
<keyword evidence="2" id="KW-1185">Reference proteome</keyword>
<protein>
    <submittedName>
        <fullName evidence="1">Uncharacterized protein</fullName>
    </submittedName>
</protein>
<comment type="caution">
    <text evidence="1">The sequence shown here is derived from an EMBL/GenBank/DDBJ whole genome shotgun (WGS) entry which is preliminary data.</text>
</comment>
<gene>
    <name evidence="1" type="ORF">L3Q82_006029</name>
</gene>
<sequence>MPISRLTTKHSDKHCGSIIAPKPKSSIERLSERGLDSVEESHGFRDAVEGQNTCSVIQDLSYSTVSDCICDLIQVCELWQEVVAYELSGLLCLSVVQSWSMEALPGDCQETWQEEAVEEEGNNPAAGPLPPPLCKEEQEEHCQSPVKQATNTNLPTNVHEGQKQTPCSKGGQKQTPQVMCLQPNTMQDVWHLPENTKIGKFATGALCSSQMKAGSH</sequence>
<evidence type="ECO:0000313" key="2">
    <source>
        <dbReference type="Proteomes" id="UP000831701"/>
    </source>
</evidence>